<organism evidence="13 14">
    <name type="scientific">Bacillus carboniphilus</name>
    <dbReference type="NCBI Taxonomy" id="86663"/>
    <lineage>
        <taxon>Bacteria</taxon>
        <taxon>Bacillati</taxon>
        <taxon>Bacillota</taxon>
        <taxon>Bacilli</taxon>
        <taxon>Bacillales</taxon>
        <taxon>Bacillaceae</taxon>
        <taxon>Bacillus</taxon>
    </lineage>
</organism>
<dbReference type="InterPro" id="IPR050131">
    <property type="entry name" value="Peptidase_S8_subtilisin-like"/>
</dbReference>
<keyword evidence="7 8" id="KW-0720">Serine protease</keyword>
<dbReference type="InterPro" id="IPR023827">
    <property type="entry name" value="Peptidase_S8_Asp-AS"/>
</dbReference>
<sequence>MIKKTILIMTIFIMFVHFPVQAYTFPHRPPKPQMNENEQKHMIVIAEKGESKAVKELLDHLDIKIDNSYQHIFEGFSIEGKYNKIARIQEHHAVDQVHEVKDYSVQMDESVPFIGGDAVRGEFDAQHRRLSGKGVKVGIIDTGIDYSHPDLQRNYKGGLDTVDDDKDPMETVMNQVPRTFHGTHVAGIIGANGKITGVAPEVDLIAYRALGPHGLGSTDQILEAIEQAIKDKVDILNLSLGNSVNSPDWPTSIAINKAVEKGIVAVTSSGNSGPLPWTVGSPGSANQAITVGASSPPIKRAYIKLSGNRKEIETESFQGVKEWDFTKSEDIIFANLGEERDFHDEMKDSLVLIERGKLDFIDKVLNAKNAGAKGVIIYNNRPGPFIGSLEWQVDIPVISISQEDGEWLKENIHQNNLLQTVYRTEADTLARFSSRGPVTSTWDIKPDILAPGVDIQSTIPDGYLSLHGTSMAAPHVAGAAAILKQAHPNWNPQQVKAALMNSALPLTNQNGKKYAVYDQGAGRIQVDRAVDANVLIYPSSISFRQIRSDSTRKEKQFQLTIDNVSETKQVVTFQLPEKKKGVQWKLPKKFVLNPQQKKKVLITADISPLLVEQGLEEGRIEVSCQNEKIQIPYLFVVDEPDYPRIMGFTFGLGDDEKSFMYQMYLPGGADEMGIALYDPDTLRFKGFLDWQNNMDRGLYERTVKEEDLPIQKGQYKALIFVKKGEKEDTLERDLWIDNE</sequence>
<keyword evidence="4 8" id="KW-0645">Protease</keyword>
<evidence type="ECO:0000256" key="10">
    <source>
        <dbReference type="SAM" id="SignalP"/>
    </source>
</evidence>
<dbReference type="Pfam" id="PF00082">
    <property type="entry name" value="Peptidase_S8"/>
    <property type="match status" value="1"/>
</dbReference>
<feature type="chain" id="PRO_5045072760" evidence="10">
    <location>
        <begin position="23"/>
        <end position="739"/>
    </location>
</feature>
<evidence type="ECO:0000256" key="6">
    <source>
        <dbReference type="ARBA" id="ARBA00022801"/>
    </source>
</evidence>
<dbReference type="InterPro" id="IPR023828">
    <property type="entry name" value="Peptidase_S8_Ser-AS"/>
</dbReference>
<dbReference type="SUPFAM" id="SSF52025">
    <property type="entry name" value="PA domain"/>
    <property type="match status" value="1"/>
</dbReference>
<dbReference type="PANTHER" id="PTHR43806">
    <property type="entry name" value="PEPTIDASE S8"/>
    <property type="match status" value="1"/>
</dbReference>
<feature type="domain" description="Peptidase S8/S53" evidence="11">
    <location>
        <begin position="132"/>
        <end position="521"/>
    </location>
</feature>
<keyword evidence="2" id="KW-0134">Cell wall</keyword>
<evidence type="ECO:0000256" key="5">
    <source>
        <dbReference type="ARBA" id="ARBA00022729"/>
    </source>
</evidence>
<protein>
    <submittedName>
        <fullName evidence="13">S8 family serine peptidase</fullName>
    </submittedName>
</protein>
<evidence type="ECO:0000259" key="11">
    <source>
        <dbReference type="Pfam" id="PF00082"/>
    </source>
</evidence>
<dbReference type="InterPro" id="IPR046450">
    <property type="entry name" value="PA_dom_sf"/>
</dbReference>
<comment type="similarity">
    <text evidence="1 8 9">Belongs to the peptidase S8 family.</text>
</comment>
<dbReference type="PANTHER" id="PTHR43806:SF65">
    <property type="entry name" value="SERINE PROTEASE APRX"/>
    <property type="match status" value="1"/>
</dbReference>
<keyword evidence="3" id="KW-0964">Secreted</keyword>
<dbReference type="Pfam" id="PF02225">
    <property type="entry name" value="PA"/>
    <property type="match status" value="1"/>
</dbReference>
<dbReference type="PRINTS" id="PR00723">
    <property type="entry name" value="SUBTILISIN"/>
</dbReference>
<feature type="signal peptide" evidence="10">
    <location>
        <begin position="1"/>
        <end position="22"/>
    </location>
</feature>
<dbReference type="CDD" id="cd02133">
    <property type="entry name" value="PA_C5a_like"/>
    <property type="match status" value="1"/>
</dbReference>
<evidence type="ECO:0000256" key="8">
    <source>
        <dbReference type="PROSITE-ProRule" id="PRU01240"/>
    </source>
</evidence>
<feature type="domain" description="PA" evidence="12">
    <location>
        <begin position="339"/>
        <end position="408"/>
    </location>
</feature>
<dbReference type="InterPro" id="IPR015500">
    <property type="entry name" value="Peptidase_S8_subtilisin-rel"/>
</dbReference>
<reference evidence="13 14" key="1">
    <citation type="submission" date="2023-06" db="EMBL/GenBank/DDBJ databases">
        <title>Five Gram-positive bacteria isolated from mangrove sediments in Shenzhen, Guangdong, China.</title>
        <authorList>
            <person name="Yu S."/>
            <person name="Zheng W."/>
            <person name="Huang Y."/>
        </authorList>
    </citation>
    <scope>NUCLEOTIDE SEQUENCE [LARGE SCALE GENOMIC DNA]</scope>
    <source>
        <strain evidence="13 14">SaN35-3</strain>
    </source>
</reference>
<evidence type="ECO:0000256" key="4">
    <source>
        <dbReference type="ARBA" id="ARBA00022670"/>
    </source>
</evidence>
<dbReference type="RefSeq" id="WP_264190011.1">
    <property type="nucleotide sequence ID" value="NZ_CP129013.1"/>
</dbReference>
<evidence type="ECO:0000256" key="2">
    <source>
        <dbReference type="ARBA" id="ARBA00022512"/>
    </source>
</evidence>
<dbReference type="Gene3D" id="3.40.50.200">
    <property type="entry name" value="Peptidase S8/S53 domain"/>
    <property type="match status" value="1"/>
</dbReference>
<dbReference type="SUPFAM" id="SSF52743">
    <property type="entry name" value="Subtilisin-like"/>
    <property type="match status" value="1"/>
</dbReference>
<dbReference type="Proteomes" id="UP001197974">
    <property type="component" value="Chromosome"/>
</dbReference>
<proteinExistence type="inferred from homology"/>
<evidence type="ECO:0000259" key="12">
    <source>
        <dbReference type="Pfam" id="PF02225"/>
    </source>
</evidence>
<evidence type="ECO:0000313" key="13">
    <source>
        <dbReference type="EMBL" id="WLR41644.1"/>
    </source>
</evidence>
<dbReference type="EMBL" id="CP129013">
    <property type="protein sequence ID" value="WLR41644.1"/>
    <property type="molecule type" value="Genomic_DNA"/>
</dbReference>
<dbReference type="PROSITE" id="PS00137">
    <property type="entry name" value="SUBTILASE_HIS"/>
    <property type="match status" value="1"/>
</dbReference>
<dbReference type="InterPro" id="IPR003137">
    <property type="entry name" value="PA_domain"/>
</dbReference>
<feature type="active site" description="Charge relay system" evidence="8">
    <location>
        <position position="470"/>
    </location>
</feature>
<accession>A0ABY9JQG7</accession>
<evidence type="ECO:0000256" key="7">
    <source>
        <dbReference type="ARBA" id="ARBA00022825"/>
    </source>
</evidence>
<dbReference type="PROSITE" id="PS00138">
    <property type="entry name" value="SUBTILASE_SER"/>
    <property type="match status" value="1"/>
</dbReference>
<evidence type="ECO:0000256" key="3">
    <source>
        <dbReference type="ARBA" id="ARBA00022525"/>
    </source>
</evidence>
<dbReference type="CDD" id="cd07474">
    <property type="entry name" value="Peptidases_S8_subtilisin_Vpr-like"/>
    <property type="match status" value="1"/>
</dbReference>
<dbReference type="InterPro" id="IPR000209">
    <property type="entry name" value="Peptidase_S8/S53_dom"/>
</dbReference>
<evidence type="ECO:0000313" key="14">
    <source>
        <dbReference type="Proteomes" id="UP001197974"/>
    </source>
</evidence>
<gene>
    <name evidence="13" type="ORF">LC087_12270</name>
</gene>
<evidence type="ECO:0000256" key="9">
    <source>
        <dbReference type="RuleBase" id="RU003355"/>
    </source>
</evidence>
<dbReference type="InterPro" id="IPR022398">
    <property type="entry name" value="Peptidase_S8_His-AS"/>
</dbReference>
<evidence type="ECO:0000256" key="1">
    <source>
        <dbReference type="ARBA" id="ARBA00011073"/>
    </source>
</evidence>
<feature type="active site" description="Charge relay system" evidence="8">
    <location>
        <position position="141"/>
    </location>
</feature>
<dbReference type="PROSITE" id="PS51892">
    <property type="entry name" value="SUBTILASE"/>
    <property type="match status" value="1"/>
</dbReference>
<feature type="active site" description="Charge relay system" evidence="8">
    <location>
        <position position="181"/>
    </location>
</feature>
<keyword evidence="14" id="KW-1185">Reference proteome</keyword>
<dbReference type="PROSITE" id="PS00136">
    <property type="entry name" value="SUBTILASE_ASP"/>
    <property type="match status" value="1"/>
</dbReference>
<keyword evidence="6 8" id="KW-0378">Hydrolase</keyword>
<dbReference type="InterPro" id="IPR034213">
    <property type="entry name" value="S8_Vpr-like"/>
</dbReference>
<keyword evidence="5 10" id="KW-0732">Signal</keyword>
<dbReference type="InterPro" id="IPR036852">
    <property type="entry name" value="Peptidase_S8/S53_dom_sf"/>
</dbReference>
<name>A0ABY9JQG7_9BACI</name>
<dbReference type="Gene3D" id="3.50.30.30">
    <property type="match status" value="1"/>
</dbReference>